<name>A0ACB8QDI9_9AGAM</name>
<dbReference type="EMBL" id="MU273659">
    <property type="protein sequence ID" value="KAI0029722.1"/>
    <property type="molecule type" value="Genomic_DNA"/>
</dbReference>
<reference evidence="1" key="2">
    <citation type="journal article" date="2022" name="New Phytol.">
        <title>Evolutionary transition to the ectomycorrhizal habit in the genomes of a hyperdiverse lineage of mushroom-forming fungi.</title>
        <authorList>
            <person name="Looney B."/>
            <person name="Miyauchi S."/>
            <person name="Morin E."/>
            <person name="Drula E."/>
            <person name="Courty P.E."/>
            <person name="Kohler A."/>
            <person name="Kuo A."/>
            <person name="LaButti K."/>
            <person name="Pangilinan J."/>
            <person name="Lipzen A."/>
            <person name="Riley R."/>
            <person name="Andreopoulos W."/>
            <person name="He G."/>
            <person name="Johnson J."/>
            <person name="Nolan M."/>
            <person name="Tritt A."/>
            <person name="Barry K.W."/>
            <person name="Grigoriev I.V."/>
            <person name="Nagy L.G."/>
            <person name="Hibbett D."/>
            <person name="Henrissat B."/>
            <person name="Matheny P.B."/>
            <person name="Labbe J."/>
            <person name="Martin F.M."/>
        </authorList>
    </citation>
    <scope>NUCLEOTIDE SEQUENCE</scope>
    <source>
        <strain evidence="1">EC-137</strain>
    </source>
</reference>
<protein>
    <submittedName>
        <fullName evidence="1">Uncharacterized protein</fullName>
    </submittedName>
</protein>
<comment type="caution">
    <text evidence="1">The sequence shown here is derived from an EMBL/GenBank/DDBJ whole genome shotgun (WGS) entry which is preliminary data.</text>
</comment>
<organism evidence="1 2">
    <name type="scientific">Vararia minispora EC-137</name>
    <dbReference type="NCBI Taxonomy" id="1314806"/>
    <lineage>
        <taxon>Eukaryota</taxon>
        <taxon>Fungi</taxon>
        <taxon>Dikarya</taxon>
        <taxon>Basidiomycota</taxon>
        <taxon>Agaricomycotina</taxon>
        <taxon>Agaricomycetes</taxon>
        <taxon>Russulales</taxon>
        <taxon>Lachnocladiaceae</taxon>
        <taxon>Vararia</taxon>
    </lineage>
</organism>
<reference evidence="1" key="1">
    <citation type="submission" date="2021-02" db="EMBL/GenBank/DDBJ databases">
        <authorList>
            <consortium name="DOE Joint Genome Institute"/>
            <person name="Ahrendt S."/>
            <person name="Looney B.P."/>
            <person name="Miyauchi S."/>
            <person name="Morin E."/>
            <person name="Drula E."/>
            <person name="Courty P.E."/>
            <person name="Chicoki N."/>
            <person name="Fauchery L."/>
            <person name="Kohler A."/>
            <person name="Kuo A."/>
            <person name="Labutti K."/>
            <person name="Pangilinan J."/>
            <person name="Lipzen A."/>
            <person name="Riley R."/>
            <person name="Andreopoulos W."/>
            <person name="He G."/>
            <person name="Johnson J."/>
            <person name="Barry K.W."/>
            <person name="Grigoriev I.V."/>
            <person name="Nagy L."/>
            <person name="Hibbett D."/>
            <person name="Henrissat B."/>
            <person name="Matheny P.B."/>
            <person name="Labbe J."/>
            <person name="Martin F."/>
        </authorList>
    </citation>
    <scope>NUCLEOTIDE SEQUENCE</scope>
    <source>
        <strain evidence="1">EC-137</strain>
    </source>
</reference>
<evidence type="ECO:0000313" key="1">
    <source>
        <dbReference type="EMBL" id="KAI0029722.1"/>
    </source>
</evidence>
<gene>
    <name evidence="1" type="ORF">K488DRAFT_55735</name>
</gene>
<accession>A0ACB8QDI9</accession>
<proteinExistence type="predicted"/>
<keyword evidence="2" id="KW-1185">Reference proteome</keyword>
<sequence>MATTLASVPTYSLPGVPPLPQPRGAGDPPDATLATEILPAPPSLTSIHQVALAKQDPRKLSQPVSYLPQHDPGTTFSSYWATPVSTSVLDGPAEAEGRRPKRVRVGKECVLYSPIRISGLSVAAITPTVVEPIVMEDAIMLDALDEPIAAVSLDSMPASRANSVPGSQPAPAPQENGRRPGRPRKDKGKGKEREDVGEVRVKEEPLTVTLPPVDGPSSSLRNQDHCSACRSLGSLVYCDSCTRAYHLWCLDPPMEASDLPEGENRWFCPACNLAKHPRPKPPPSFLSPLIQQICSAPPTEFQLPEDIRGYFKNVGTNARGAYVDTSAFKPPRLNRLGQLEDRDPHRTKDRNGAPVLCHGCGTSAFSAPTPSAPRAIKRPRRMAAQNRLGSEGEWRSIVSCDYCSSHWHLDCLNPPLIAMPPFDKKWMCPNHAEHTLRIKPRIPKQNATIMDITRPGVPNNGNIEVLESGDTSYNSKMLVDEVFINGRKYRVPERVIKLDFWNRLNNIEPDPIPPSPSMSATSSLTSLSSLEDAVPPPSTSISSTPGFSRPDLSTWNVDDLRGALVSVSNTLTWSWYE</sequence>
<dbReference type="Proteomes" id="UP000814128">
    <property type="component" value="Unassembled WGS sequence"/>
</dbReference>
<evidence type="ECO:0000313" key="2">
    <source>
        <dbReference type="Proteomes" id="UP000814128"/>
    </source>
</evidence>